<sequence>MYFPVSYSTLSHKALREFIGMTYGLNDITEFRYLLRGMNDTYLIKTSKDNYVFRVYRADRRSEYSEVAFEIELLTYLDGKEIPVSLPIADQSGNFIQTLNAPEGNRFGVLFSFAEGTERSIDDEEISHLFGKAVADIHMKTDGFQSEFTRQPLDLEYLIHQSLVSIEPYMTHRSVDFEWLRTFAKQLEERLLEFPLEELDWGICHGDLHGNTNISFKEDMSYTHYDFDLCGFGWRAYDIAEFRLAREVRLRHDPDKLEQLWNAFIEGYESVRKLSEKDLQAVPIFVGIRQLWLMGLCLGDSHIHGSIDFDDDFITEKLDFFKNLQV</sequence>
<name>A0ABR8T095_9BACL</name>
<dbReference type="SUPFAM" id="SSF56112">
    <property type="entry name" value="Protein kinase-like (PK-like)"/>
    <property type="match status" value="1"/>
</dbReference>
<dbReference type="Gene3D" id="3.30.200.20">
    <property type="entry name" value="Phosphorylase Kinase, domain 1"/>
    <property type="match status" value="1"/>
</dbReference>
<comment type="caution">
    <text evidence="3">The sequence shown here is derived from an EMBL/GenBank/DDBJ whole genome shotgun (WGS) entry which is preliminary data.</text>
</comment>
<proteinExistence type="inferred from homology"/>
<dbReference type="InterPro" id="IPR050249">
    <property type="entry name" value="Pseudomonas-type_ThrB"/>
</dbReference>
<dbReference type="PANTHER" id="PTHR21064:SF6">
    <property type="entry name" value="AMINOGLYCOSIDE PHOSPHOTRANSFERASE DOMAIN-CONTAINING PROTEIN"/>
    <property type="match status" value="1"/>
</dbReference>
<organism evidence="3 4">
    <name type="scientific">Paenibacillus gallinarum</name>
    <dbReference type="NCBI Taxonomy" id="2762232"/>
    <lineage>
        <taxon>Bacteria</taxon>
        <taxon>Bacillati</taxon>
        <taxon>Bacillota</taxon>
        <taxon>Bacilli</taxon>
        <taxon>Bacillales</taxon>
        <taxon>Paenibacillaceae</taxon>
        <taxon>Paenibacillus</taxon>
    </lineage>
</organism>
<dbReference type="EMBL" id="JACSQL010000006">
    <property type="protein sequence ID" value="MBD7969183.1"/>
    <property type="molecule type" value="Genomic_DNA"/>
</dbReference>
<dbReference type="Pfam" id="PF01636">
    <property type="entry name" value="APH"/>
    <property type="match status" value="1"/>
</dbReference>
<dbReference type="InterPro" id="IPR011009">
    <property type="entry name" value="Kinase-like_dom_sf"/>
</dbReference>
<dbReference type="InterPro" id="IPR002575">
    <property type="entry name" value="Aminoglycoside_PTrfase"/>
</dbReference>
<dbReference type="Proteomes" id="UP000608071">
    <property type="component" value="Unassembled WGS sequence"/>
</dbReference>
<accession>A0ABR8T095</accession>
<evidence type="ECO:0000313" key="4">
    <source>
        <dbReference type="Proteomes" id="UP000608071"/>
    </source>
</evidence>
<gene>
    <name evidence="3" type="ORF">H9647_13985</name>
</gene>
<reference evidence="3 4" key="1">
    <citation type="submission" date="2020-08" db="EMBL/GenBank/DDBJ databases">
        <title>A Genomic Blueprint of the Chicken Gut Microbiome.</title>
        <authorList>
            <person name="Gilroy R."/>
            <person name="Ravi A."/>
            <person name="Getino M."/>
            <person name="Pursley I."/>
            <person name="Horton D.L."/>
            <person name="Alikhan N.-F."/>
            <person name="Baker D."/>
            <person name="Gharbi K."/>
            <person name="Hall N."/>
            <person name="Watson M."/>
            <person name="Adriaenssens E.M."/>
            <person name="Foster-Nyarko E."/>
            <person name="Jarju S."/>
            <person name="Secka A."/>
            <person name="Antonio M."/>
            <person name="Oren A."/>
            <person name="Chaudhuri R."/>
            <person name="La Ragione R.M."/>
            <person name="Hildebrand F."/>
            <person name="Pallen M.J."/>
        </authorList>
    </citation>
    <scope>NUCLEOTIDE SEQUENCE [LARGE SCALE GENOMIC DNA]</scope>
    <source>
        <strain evidence="3 4">Sa2BVA9</strain>
    </source>
</reference>
<evidence type="ECO:0000259" key="2">
    <source>
        <dbReference type="Pfam" id="PF01636"/>
    </source>
</evidence>
<evidence type="ECO:0000256" key="1">
    <source>
        <dbReference type="ARBA" id="ARBA00038240"/>
    </source>
</evidence>
<protein>
    <submittedName>
        <fullName evidence="3">Phosphotransferase</fullName>
    </submittedName>
</protein>
<dbReference type="PANTHER" id="PTHR21064">
    <property type="entry name" value="AMINOGLYCOSIDE PHOSPHOTRANSFERASE DOMAIN-CONTAINING PROTEIN-RELATED"/>
    <property type="match status" value="1"/>
</dbReference>
<keyword evidence="4" id="KW-1185">Reference proteome</keyword>
<comment type="similarity">
    <text evidence="1">Belongs to the pseudomonas-type ThrB family.</text>
</comment>
<evidence type="ECO:0000313" key="3">
    <source>
        <dbReference type="EMBL" id="MBD7969183.1"/>
    </source>
</evidence>
<feature type="domain" description="Aminoglycoside phosphotransferase" evidence="2">
    <location>
        <begin position="39"/>
        <end position="272"/>
    </location>
</feature>
<dbReference type="Gene3D" id="3.90.1200.10">
    <property type="match status" value="1"/>
</dbReference>